<accession>A0A9J6CTP1</accession>
<evidence type="ECO:0000313" key="3">
    <source>
        <dbReference type="Proteomes" id="UP000821866"/>
    </source>
</evidence>
<feature type="compositionally biased region" description="Polar residues" evidence="1">
    <location>
        <begin position="360"/>
        <end position="376"/>
    </location>
</feature>
<sequence length="513" mass="55959">MKCSKNAAPSFGDGARNRRRADDARSSSHDQVAKRSQRPRVLGDCERPRRFRGEPMQFPNWLHPVTLAQLHARLHQADISAVNRFRPVQVNRTDLSSAKEVQKNCEPVLHLFCTFQNEWQGSAVVNAAPLIRMTEEHEALNRSFSNLKDALGRSTDISDIEPSVYFGPFLEAIRSDDTSGIVTGQALASVNKFLSYGLLDHRLESSASSAESIADAVTHARFMGIDPASDEVVLMKILLVLRSLLLSHVGALLSNESVCEMMQSCIRICFEPRLSELLRKSAEQALMDMVQLLFSRLPQFSEVAKGGCSKKLKMRASGMDNSRSARKRRSPVPKHRKIPREPDSQIQQQTPSFPQPVGNVASQQHLPGSEEQQSTGEAAGPGKGPSPGIMTEPEVPAAPDSSLESEPLTGVIHLSDSVPSIADLDPSQTDSSGCAQEGSEGALSISQELVGREFNLVSHEPSSLETSIEKECSGTVVTMGGTGDNDYVNPHGVRFTALHGNREGIMREKPTAH</sequence>
<feature type="region of interest" description="Disordered" evidence="1">
    <location>
        <begin position="419"/>
        <end position="441"/>
    </location>
</feature>
<feature type="compositionally biased region" description="Basic and acidic residues" evidence="1">
    <location>
        <begin position="41"/>
        <end position="53"/>
    </location>
</feature>
<keyword evidence="3" id="KW-1185">Reference proteome</keyword>
<proteinExistence type="predicted"/>
<reference evidence="2" key="1">
    <citation type="journal article" date="2020" name="Cell">
        <title>Large-Scale Comparative Analyses of Tick Genomes Elucidate Their Genetic Diversity and Vector Capacities.</title>
        <authorList>
            <consortium name="Tick Genome and Microbiome Consortium (TIGMIC)"/>
            <person name="Jia N."/>
            <person name="Wang J."/>
            <person name="Shi W."/>
            <person name="Du L."/>
            <person name="Sun Y."/>
            <person name="Zhan W."/>
            <person name="Jiang J.F."/>
            <person name="Wang Q."/>
            <person name="Zhang B."/>
            <person name="Ji P."/>
            <person name="Bell-Sakyi L."/>
            <person name="Cui X.M."/>
            <person name="Yuan T.T."/>
            <person name="Jiang B.G."/>
            <person name="Yang W.F."/>
            <person name="Lam T.T."/>
            <person name="Chang Q.C."/>
            <person name="Ding S.J."/>
            <person name="Wang X.J."/>
            <person name="Zhu J.G."/>
            <person name="Ruan X.D."/>
            <person name="Zhao L."/>
            <person name="Wei J.T."/>
            <person name="Ye R.Z."/>
            <person name="Que T.C."/>
            <person name="Du C.H."/>
            <person name="Zhou Y.H."/>
            <person name="Cheng J.X."/>
            <person name="Dai P.F."/>
            <person name="Guo W.B."/>
            <person name="Han X.H."/>
            <person name="Huang E.J."/>
            <person name="Li L.F."/>
            <person name="Wei W."/>
            <person name="Gao Y.C."/>
            <person name="Liu J.Z."/>
            <person name="Shao H.Z."/>
            <person name="Wang X."/>
            <person name="Wang C.C."/>
            <person name="Yang T.C."/>
            <person name="Huo Q.B."/>
            <person name="Li W."/>
            <person name="Chen H.Y."/>
            <person name="Chen S.E."/>
            <person name="Zhou L.G."/>
            <person name="Ni X.B."/>
            <person name="Tian J.H."/>
            <person name="Sheng Y."/>
            <person name="Liu T."/>
            <person name="Pan Y.S."/>
            <person name="Xia L.Y."/>
            <person name="Li J."/>
            <person name="Zhao F."/>
            <person name="Cao W.C."/>
        </authorList>
    </citation>
    <scope>NUCLEOTIDE SEQUENCE</scope>
    <source>
        <strain evidence="2">Rmic-2018</strain>
    </source>
</reference>
<evidence type="ECO:0000256" key="1">
    <source>
        <dbReference type="SAM" id="MobiDB-lite"/>
    </source>
</evidence>
<organism evidence="2 3">
    <name type="scientific">Rhipicephalus microplus</name>
    <name type="common">Cattle tick</name>
    <name type="synonym">Boophilus microplus</name>
    <dbReference type="NCBI Taxonomy" id="6941"/>
    <lineage>
        <taxon>Eukaryota</taxon>
        <taxon>Metazoa</taxon>
        <taxon>Ecdysozoa</taxon>
        <taxon>Arthropoda</taxon>
        <taxon>Chelicerata</taxon>
        <taxon>Arachnida</taxon>
        <taxon>Acari</taxon>
        <taxon>Parasitiformes</taxon>
        <taxon>Ixodida</taxon>
        <taxon>Ixodoidea</taxon>
        <taxon>Ixodidae</taxon>
        <taxon>Rhipicephalinae</taxon>
        <taxon>Rhipicephalus</taxon>
        <taxon>Boophilus</taxon>
    </lineage>
</organism>
<name>A0A9J6CTP1_RHIMP</name>
<feature type="region of interest" description="Disordered" evidence="1">
    <location>
        <begin position="311"/>
        <end position="405"/>
    </location>
</feature>
<feature type="compositionally biased region" description="Basic residues" evidence="1">
    <location>
        <begin position="324"/>
        <end position="338"/>
    </location>
</feature>
<dbReference type="EMBL" id="JABSTU010006872">
    <property type="protein sequence ID" value="KAH7931677.1"/>
    <property type="molecule type" value="Genomic_DNA"/>
</dbReference>
<reference evidence="2" key="2">
    <citation type="submission" date="2021-09" db="EMBL/GenBank/DDBJ databases">
        <authorList>
            <person name="Jia N."/>
            <person name="Wang J."/>
            <person name="Shi W."/>
            <person name="Du L."/>
            <person name="Sun Y."/>
            <person name="Zhan W."/>
            <person name="Jiang J."/>
            <person name="Wang Q."/>
            <person name="Zhang B."/>
            <person name="Ji P."/>
            <person name="Sakyi L.B."/>
            <person name="Cui X."/>
            <person name="Yuan T."/>
            <person name="Jiang B."/>
            <person name="Yang W."/>
            <person name="Lam T.T.-Y."/>
            <person name="Chang Q."/>
            <person name="Ding S."/>
            <person name="Wang X."/>
            <person name="Zhu J."/>
            <person name="Ruan X."/>
            <person name="Zhao L."/>
            <person name="Wei J."/>
            <person name="Que T."/>
            <person name="Du C."/>
            <person name="Cheng J."/>
            <person name="Dai P."/>
            <person name="Han X."/>
            <person name="Huang E."/>
            <person name="Gao Y."/>
            <person name="Liu J."/>
            <person name="Shao H."/>
            <person name="Ye R."/>
            <person name="Li L."/>
            <person name="Wei W."/>
            <person name="Wang X."/>
            <person name="Wang C."/>
            <person name="Huo Q."/>
            <person name="Li W."/>
            <person name="Guo W."/>
            <person name="Chen H."/>
            <person name="Chen S."/>
            <person name="Zhou L."/>
            <person name="Zhou L."/>
            <person name="Ni X."/>
            <person name="Tian J."/>
            <person name="Zhou Y."/>
            <person name="Sheng Y."/>
            <person name="Liu T."/>
            <person name="Pan Y."/>
            <person name="Xia L."/>
            <person name="Li J."/>
            <person name="Zhao F."/>
            <person name="Cao W."/>
        </authorList>
    </citation>
    <scope>NUCLEOTIDE SEQUENCE</scope>
    <source>
        <strain evidence="2">Rmic-2018</strain>
        <tissue evidence="2">Larvae</tissue>
    </source>
</reference>
<protein>
    <submittedName>
        <fullName evidence="2">Uncharacterized protein</fullName>
    </submittedName>
</protein>
<dbReference type="Proteomes" id="UP000821866">
    <property type="component" value="Unassembled WGS sequence"/>
</dbReference>
<gene>
    <name evidence="2" type="ORF">HPB51_029705</name>
</gene>
<evidence type="ECO:0000313" key="2">
    <source>
        <dbReference type="EMBL" id="KAH7931677.1"/>
    </source>
</evidence>
<dbReference type="VEuPathDB" id="VectorBase:LOC119187844"/>
<dbReference type="AlphaFoldDB" id="A0A9J6CTP1"/>
<comment type="caution">
    <text evidence="2">The sequence shown here is derived from an EMBL/GenBank/DDBJ whole genome shotgun (WGS) entry which is preliminary data.</text>
</comment>
<feature type="region of interest" description="Disordered" evidence="1">
    <location>
        <begin position="1"/>
        <end position="53"/>
    </location>
</feature>
<feature type="compositionally biased region" description="Basic and acidic residues" evidence="1">
    <location>
        <begin position="20"/>
        <end position="33"/>
    </location>
</feature>